<evidence type="ECO:0000256" key="5">
    <source>
        <dbReference type="ARBA" id="ARBA00022729"/>
    </source>
</evidence>
<accession>A0A4X1TXV7</accession>
<dbReference type="InterPro" id="IPR036645">
    <property type="entry name" value="Elafin-like_sf"/>
</dbReference>
<name>A0A4X1TXV7_PIG</name>
<dbReference type="InterPro" id="IPR008197">
    <property type="entry name" value="WAP_dom"/>
</dbReference>
<dbReference type="PANTHER" id="PTHR19441">
    <property type="entry name" value="WHEY ACDIC PROTEIN WAP"/>
    <property type="match status" value="1"/>
</dbReference>
<dbReference type="Ensembl" id="ENSSSCT00065026569.1">
    <property type="protein sequence ID" value="ENSSSCP00065010923.1"/>
    <property type="gene ID" value="ENSSSCG00065019939.1"/>
</dbReference>
<dbReference type="Proteomes" id="UP000314985">
    <property type="component" value="Chromosome 17"/>
</dbReference>
<comment type="subcellular location">
    <subcellularLocation>
        <location evidence="1">Secreted</location>
    </subcellularLocation>
</comment>
<evidence type="ECO:0000256" key="2">
    <source>
        <dbReference type="ARBA" id="ARBA00022525"/>
    </source>
</evidence>
<dbReference type="GO" id="GO:0005576">
    <property type="term" value="C:extracellular region"/>
    <property type="evidence" value="ECO:0007669"/>
    <property type="project" value="UniProtKB-SubCell"/>
</dbReference>
<evidence type="ECO:0000256" key="3">
    <source>
        <dbReference type="ARBA" id="ARBA00022529"/>
    </source>
</evidence>
<dbReference type="FunFam" id="4.10.75.10:FF:000001">
    <property type="entry name" value="Anosmin 1"/>
    <property type="match status" value="2"/>
</dbReference>
<dbReference type="Proteomes" id="UP000694725">
    <property type="component" value="Unplaced"/>
</dbReference>
<dbReference type="PROSITE" id="PS51390">
    <property type="entry name" value="WAP"/>
    <property type="match status" value="2"/>
</dbReference>
<dbReference type="SMART" id="SM00217">
    <property type="entry name" value="WAP"/>
    <property type="match status" value="2"/>
</dbReference>
<reference evidence="12 13" key="1">
    <citation type="submission" date="2017-08" db="EMBL/GenBank/DDBJ databases">
        <title>USMARCv1.0.</title>
        <authorList>
            <person name="Hannum G.I."/>
            <person name="Koren S."/>
            <person name="Schroeder S.G."/>
            <person name="Chin S.C."/>
            <person name="Nonneman D.J."/>
            <person name="Becker S.A."/>
            <person name="Rosen B.D."/>
            <person name="Bickhart D.M."/>
            <person name="Putnam N.H."/>
            <person name="Green R.E."/>
            <person name="Tuggle C.K."/>
            <person name="Liu H."/>
            <person name="Rohrer G.A."/>
            <person name="Warr A."/>
            <person name="Hall R."/>
            <person name="Kim K."/>
            <person name="Hume D.A."/>
            <person name="Talbot R."/>
            <person name="Chow W."/>
            <person name="Howe K."/>
            <person name="Schwartz A.S."/>
            <person name="Watson M."/>
            <person name="Archibald A.L."/>
            <person name="Phillippy A.M."/>
            <person name="Smith T.P.L."/>
        </authorList>
    </citation>
    <scope>NUCLEOTIDE SEQUENCE [LARGE SCALE GENOMIC DNA]</scope>
</reference>
<evidence type="ECO:0000256" key="4">
    <source>
        <dbReference type="ARBA" id="ARBA00022690"/>
    </source>
</evidence>
<keyword evidence="3" id="KW-0929">Antimicrobial</keyword>
<dbReference type="Proteomes" id="UP000694720">
    <property type="component" value="Unplaced"/>
</dbReference>
<feature type="chain" id="PRO_5044614772" evidence="9">
    <location>
        <begin position="25"/>
        <end position="170"/>
    </location>
</feature>
<dbReference type="GO" id="GO:0042742">
    <property type="term" value="P:defense response to bacterium"/>
    <property type="evidence" value="ECO:0007669"/>
    <property type="project" value="UniProtKB-KW"/>
</dbReference>
<dbReference type="InterPro" id="IPR050514">
    <property type="entry name" value="WAP_four-disulfide_core"/>
</dbReference>
<keyword evidence="7" id="KW-0044">Antibiotic</keyword>
<feature type="domain" description="WAP" evidence="10">
    <location>
        <begin position="81"/>
        <end position="129"/>
    </location>
</feature>
<dbReference type="PRINTS" id="PR00003">
    <property type="entry name" value="4DISULPHCORE"/>
</dbReference>
<keyword evidence="5 9" id="KW-0732">Signal</keyword>
<evidence type="ECO:0000256" key="1">
    <source>
        <dbReference type="ARBA" id="ARBA00004613"/>
    </source>
</evidence>
<organism evidence="12 13">
    <name type="scientific">Sus scrofa</name>
    <name type="common">Pig</name>
    <dbReference type="NCBI Taxonomy" id="9823"/>
    <lineage>
        <taxon>Eukaryota</taxon>
        <taxon>Metazoa</taxon>
        <taxon>Chordata</taxon>
        <taxon>Craniata</taxon>
        <taxon>Vertebrata</taxon>
        <taxon>Euteleostomi</taxon>
        <taxon>Mammalia</taxon>
        <taxon>Eutheria</taxon>
        <taxon>Laurasiatheria</taxon>
        <taxon>Artiodactyla</taxon>
        <taxon>Suina</taxon>
        <taxon>Suidae</taxon>
        <taxon>Sus</taxon>
    </lineage>
</organism>
<evidence type="ECO:0000313" key="11">
    <source>
        <dbReference type="Ensembl" id="ENSSSCP00035047910.1"/>
    </source>
</evidence>
<dbReference type="Gene3D" id="4.10.75.10">
    <property type="entry name" value="Elafin-like"/>
    <property type="match status" value="2"/>
</dbReference>
<evidence type="ECO:0000256" key="8">
    <source>
        <dbReference type="ARBA" id="ARBA00023157"/>
    </source>
</evidence>
<dbReference type="Ensembl" id="ENSSSCT00035110080.1">
    <property type="protein sequence ID" value="ENSSSCP00035047910.1"/>
    <property type="gene ID" value="ENSSSCG00035080385.1"/>
</dbReference>
<evidence type="ECO:0000256" key="9">
    <source>
        <dbReference type="SAM" id="SignalP"/>
    </source>
</evidence>
<dbReference type="PANTHER" id="PTHR19441:SF44">
    <property type="entry name" value="ANTILEUKOPROTEINASE"/>
    <property type="match status" value="1"/>
</dbReference>
<dbReference type="SUPFAM" id="SSF57256">
    <property type="entry name" value="Elafin-like"/>
    <property type="match status" value="2"/>
</dbReference>
<reference evidence="12" key="2">
    <citation type="submission" date="2025-05" db="UniProtKB">
        <authorList>
            <consortium name="Ensembl"/>
        </authorList>
    </citation>
    <scope>IDENTIFICATION</scope>
</reference>
<feature type="domain" description="WAP" evidence="10">
    <location>
        <begin position="27"/>
        <end position="75"/>
    </location>
</feature>
<dbReference type="Ensembl" id="ENSSSCT00070024516.1">
    <property type="protein sequence ID" value="ENSSSCP00070020292.1"/>
    <property type="gene ID" value="ENSSSCG00070012545.1"/>
</dbReference>
<keyword evidence="6" id="KW-0677">Repeat</keyword>
<feature type="signal peptide" evidence="9">
    <location>
        <begin position="1"/>
        <end position="24"/>
    </location>
</feature>
<keyword evidence="4" id="KW-0646">Protease inhibitor</keyword>
<evidence type="ECO:0000256" key="6">
    <source>
        <dbReference type="ARBA" id="ARBA00022737"/>
    </source>
</evidence>
<evidence type="ECO:0000313" key="13">
    <source>
        <dbReference type="Proteomes" id="UP000314985"/>
    </source>
</evidence>
<proteinExistence type="predicted"/>
<keyword evidence="8" id="KW-1015">Disulfide bond</keyword>
<dbReference type="CDD" id="cd00199">
    <property type="entry name" value="WAP"/>
    <property type="match status" value="1"/>
</dbReference>
<protein>
    <submittedName>
        <fullName evidence="12">Secretory leukocyte peptidase inhibitor</fullName>
    </submittedName>
</protein>
<sequence length="170" mass="18050">MKSSGLLPFVLLALGILAPWAVEGAENALKGGACPPRKIVQCLRYEKPKCTSDWQCPDKKKCCRDTCGIKCLNPVAITNPVKVKPGKCPVVYGQCMMLNPPNHCKTDSQCLGDLKCCKSMCGKVCLTPVKGKEGLGQADLSPLQLSGSTLWTFGHINRGTPDPTSSGASA</sequence>
<dbReference type="GO" id="GO:0030414">
    <property type="term" value="F:peptidase inhibitor activity"/>
    <property type="evidence" value="ECO:0007669"/>
    <property type="project" value="UniProtKB-KW"/>
</dbReference>
<evidence type="ECO:0000313" key="12">
    <source>
        <dbReference type="Ensembl" id="ENSSSCP00070020292.1"/>
    </source>
</evidence>
<dbReference type="AlphaFoldDB" id="A0A4X1TXV7"/>
<gene>
    <name evidence="11" type="primary">SLPI</name>
</gene>
<evidence type="ECO:0000256" key="7">
    <source>
        <dbReference type="ARBA" id="ARBA00023022"/>
    </source>
</evidence>
<dbReference type="Pfam" id="PF00095">
    <property type="entry name" value="WAP"/>
    <property type="match status" value="2"/>
</dbReference>
<evidence type="ECO:0000259" key="10">
    <source>
        <dbReference type="PROSITE" id="PS51390"/>
    </source>
</evidence>
<keyword evidence="2" id="KW-0964">Secreted</keyword>